<evidence type="ECO:0000256" key="2">
    <source>
        <dbReference type="ARBA" id="ARBA00022771"/>
    </source>
</evidence>
<reference evidence="5 6" key="1">
    <citation type="submission" date="2015-04" db="EMBL/GenBank/DDBJ databases">
        <authorList>
            <person name="Syromyatnikov M.Y."/>
            <person name="Popov V.N."/>
        </authorList>
    </citation>
    <scope>NUCLEOTIDE SEQUENCE [LARGE SCALE GENOMIC DNA]</scope>
</reference>
<evidence type="ECO:0000256" key="3">
    <source>
        <dbReference type="ARBA" id="ARBA00022833"/>
    </source>
</evidence>
<dbReference type="Pfam" id="PF13771">
    <property type="entry name" value="zf-HC5HC2H"/>
    <property type="match status" value="1"/>
</dbReference>
<keyword evidence="1" id="KW-0479">Metal-binding</keyword>
<dbReference type="InterPro" id="IPR013083">
    <property type="entry name" value="Znf_RING/FYVE/PHD"/>
</dbReference>
<dbReference type="OrthoDB" id="512616at2759"/>
<evidence type="ECO:0000313" key="6">
    <source>
        <dbReference type="Proteomes" id="UP000183832"/>
    </source>
</evidence>
<organism evidence="5 6">
    <name type="scientific">Clunio marinus</name>
    <dbReference type="NCBI Taxonomy" id="568069"/>
    <lineage>
        <taxon>Eukaryota</taxon>
        <taxon>Metazoa</taxon>
        <taxon>Ecdysozoa</taxon>
        <taxon>Arthropoda</taxon>
        <taxon>Hexapoda</taxon>
        <taxon>Insecta</taxon>
        <taxon>Pterygota</taxon>
        <taxon>Neoptera</taxon>
        <taxon>Endopterygota</taxon>
        <taxon>Diptera</taxon>
        <taxon>Nematocera</taxon>
        <taxon>Chironomoidea</taxon>
        <taxon>Chironomidae</taxon>
        <taxon>Clunio</taxon>
    </lineage>
</organism>
<dbReference type="PROSITE" id="PS51805">
    <property type="entry name" value="EPHD"/>
    <property type="match status" value="1"/>
</dbReference>
<keyword evidence="2" id="KW-0863">Zinc-finger</keyword>
<dbReference type="GO" id="GO:0005634">
    <property type="term" value="C:nucleus"/>
    <property type="evidence" value="ECO:0007669"/>
    <property type="project" value="TreeGrafter"/>
</dbReference>
<dbReference type="InterPro" id="IPR034732">
    <property type="entry name" value="EPHD"/>
</dbReference>
<evidence type="ECO:0000256" key="1">
    <source>
        <dbReference type="ARBA" id="ARBA00022723"/>
    </source>
</evidence>
<keyword evidence="3" id="KW-0862">Zinc</keyword>
<dbReference type="InterPro" id="IPR011011">
    <property type="entry name" value="Znf_FYVE_PHD"/>
</dbReference>
<dbReference type="AlphaFoldDB" id="A0A1J1J7H1"/>
<dbReference type="InterPro" id="IPR051188">
    <property type="entry name" value="PHD-type_Zinc_Finger"/>
</dbReference>
<sequence>MASTSKKMASTSKETASTNKEVCWVCFKSIKNDVLFGEWKTLDKIKVHYFCLLSGTAIRQTGKVTGKPDGILGFTEKDIGESFQLYESTKCYLCRKKSAAVKCAEKDCNRSWHYPCGVLECVTEFTGAFQSYCSHHVKDPNNGKKHENYAECLVCNSLIATYDPANSIISSCCLLWPDYSKCFVHKTCILKYTKNAGYDSLCINCDMEVPAPNYKLTKQEWQEEMRKKGIFIPMADAIWEREGNFADQVKQKCEYGNCSSPNVTKDVFTCFVCGCFPMHLKCSKVTKHEEYYCPKCWDQSFVQRVPKY</sequence>
<dbReference type="Proteomes" id="UP000183832">
    <property type="component" value="Unassembled WGS sequence"/>
</dbReference>
<dbReference type="Gene3D" id="3.30.40.10">
    <property type="entry name" value="Zinc/RING finger domain, C3HC4 (zinc finger)"/>
    <property type="match status" value="1"/>
</dbReference>
<evidence type="ECO:0000259" key="4">
    <source>
        <dbReference type="PROSITE" id="PS51805"/>
    </source>
</evidence>
<proteinExistence type="predicted"/>
<name>A0A1J1J7H1_9DIPT</name>
<dbReference type="SUPFAM" id="SSF57903">
    <property type="entry name" value="FYVE/PHD zinc finger"/>
    <property type="match status" value="1"/>
</dbReference>
<dbReference type="PANTHER" id="PTHR12420">
    <property type="entry name" value="PHD FINGER PROTEIN"/>
    <property type="match status" value="1"/>
</dbReference>
<dbReference type="GO" id="GO:0008270">
    <property type="term" value="F:zinc ion binding"/>
    <property type="evidence" value="ECO:0007669"/>
    <property type="project" value="UniProtKB-KW"/>
</dbReference>
<evidence type="ECO:0000313" key="5">
    <source>
        <dbReference type="EMBL" id="CRL08336.1"/>
    </source>
</evidence>
<dbReference type="STRING" id="568069.A0A1J1J7H1"/>
<dbReference type="PANTHER" id="PTHR12420:SF42">
    <property type="entry name" value="G2_M PHASE-SPECIFIC E3 UBIQUITIN-PROTEIN LIGASE"/>
    <property type="match status" value="1"/>
</dbReference>
<keyword evidence="6" id="KW-1185">Reference proteome</keyword>
<dbReference type="EMBL" id="CVRI01000075">
    <property type="protein sequence ID" value="CRL08336.1"/>
    <property type="molecule type" value="Genomic_DNA"/>
</dbReference>
<feature type="domain" description="PHD-type" evidence="4">
    <location>
        <begin position="20"/>
        <end position="137"/>
    </location>
</feature>
<protein>
    <submittedName>
        <fullName evidence="5">CLUMA_CG021295, isoform A</fullName>
    </submittedName>
</protein>
<accession>A0A1J1J7H1</accession>
<gene>
    <name evidence="5" type="ORF">CLUMA_CG021295</name>
</gene>